<evidence type="ECO:0000256" key="5">
    <source>
        <dbReference type="ARBA" id="ARBA00022692"/>
    </source>
</evidence>
<evidence type="ECO:0000256" key="6">
    <source>
        <dbReference type="ARBA" id="ARBA00023004"/>
    </source>
</evidence>
<keyword evidence="4" id="KW-0410">Iron transport</keyword>
<proteinExistence type="inferred from homology"/>
<dbReference type="Gene3D" id="2.170.130.10">
    <property type="entry name" value="TonB-dependent receptor, plug domain"/>
    <property type="match status" value="1"/>
</dbReference>
<dbReference type="SUPFAM" id="SSF56935">
    <property type="entry name" value="Porins"/>
    <property type="match status" value="1"/>
</dbReference>
<evidence type="ECO:0000313" key="15">
    <source>
        <dbReference type="Proteomes" id="UP001501411"/>
    </source>
</evidence>
<comment type="caution">
    <text evidence="14">The sequence shown here is derived from an EMBL/GenBank/DDBJ whole genome shotgun (WGS) entry which is preliminary data.</text>
</comment>
<dbReference type="InterPro" id="IPR023997">
    <property type="entry name" value="TonB-dep_OMP_SusC/RagA_CS"/>
</dbReference>
<keyword evidence="4" id="KW-0406">Ion transport</keyword>
<gene>
    <name evidence="14" type="ORF">GCM10023231_39100</name>
</gene>
<keyword evidence="7 11" id="KW-0798">TonB box</keyword>
<evidence type="ECO:0000256" key="9">
    <source>
        <dbReference type="ARBA" id="ARBA00023237"/>
    </source>
</evidence>
<accession>A0ABP9CAP1</accession>
<name>A0ABP9CAP1_9SPHI</name>
<dbReference type="InterPro" id="IPR011662">
    <property type="entry name" value="Secretin/TonB_short_N"/>
</dbReference>
<keyword evidence="12" id="KW-0732">Signal</keyword>
<dbReference type="Gene3D" id="2.40.170.20">
    <property type="entry name" value="TonB-dependent receptor, beta-barrel domain"/>
    <property type="match status" value="1"/>
</dbReference>
<keyword evidence="2 10" id="KW-0813">Transport</keyword>
<keyword evidence="15" id="KW-1185">Reference proteome</keyword>
<dbReference type="SMART" id="SM00965">
    <property type="entry name" value="STN"/>
    <property type="match status" value="1"/>
</dbReference>
<evidence type="ECO:0000256" key="2">
    <source>
        <dbReference type="ARBA" id="ARBA00022448"/>
    </source>
</evidence>
<dbReference type="Pfam" id="PF00593">
    <property type="entry name" value="TonB_dep_Rec_b-barrel"/>
    <property type="match status" value="1"/>
</dbReference>
<comment type="similarity">
    <text evidence="10 11">Belongs to the TonB-dependent receptor family.</text>
</comment>
<sequence length="1067" mass="118232">MLKLAAILVCITTFGVHANAYSQRKISVQLKNGKLTAFFDEIQQQTSYSVFYSDKLVSGKQASIHAIDEDLFQVLEEVLSRNNLKYSVNGKQITIKAKASAKLSPKEKYRRQDSLVKVRGRVYDTHEPPQTLPGVSIKVKGTDEGVTSDAEGYFDINVGTGQTLIFSMVGYLPEEYPITKSLSSLNISLKEDVSALDEVVVVGMTEQQKKHIASSVANLNVSSNIAGKPITSLSQSLQGGVTGLAVSQGSALPGGDAATVKIRGISTLGNSDPLVLVDGIPMDMNTIDPITVESITVLKDAAAAAIYGSRAANGVIVITTKRGVPGRVVVTYDGYYGMQSPTYMADLVDAPMYMRMYNEAQVNTGNSPFYSQTEIDSTSMGIDPVRYPNTNWIDLMVDKTAPITSHSLSLSGGNSLARFAVTGNYLNQQGMIPNTSSERYNIRANTTVTLSPKFSINLDVLAIKLDWDRPNRIDGSGGNRMLEDIHRVPPTILPKYPDNGSGKTIYGRYVDIVNPLAYAEKGGIRQRENGQASINFQPKWEVFPNFNLKGQFSFRLNSDVTHDTRDAFNFFDYYSGNLVQTWSQQRESTMARTTYYYVGGSADYSYRLNKHYFFALAGYSQEQTNSNSWDIWSIMSSYAKLNYSYDDRYLLEAVARIDGSSRFGPGHKYGFFPSFALGWNIHNESFLKGQADWLNNLKLRASYGQLGNENIGLYKYQTLIGTGDGVESTWGNPDITWETVNMLDIGLDIGLFKNNKIEITADYYDKLTKDIILTPQVSYVGGLGNVPVNAGEVRNRGFEFSLNYFDQLGSNTSLSIRPGFTYNKNTVEKLYGGIDVFSNATTINREGYSVSSIFGYHANGLLQEGDFDAKGNALLPVATNAHPGDVRYIDVTGDGIIDDNDQTVIGNPVPKINYFTNVKVSYRNFDLEFLLQGTGESDLVLGGMLAYPLDMSFDGGVPTKYFAERYWTPQRTDAMFPRLSVAPAVNKLSSDFWIQNTAYLRVKFMQFGFNFKKDTLLKYGIHNARIYANVQNPFTISSVKLIDPESQGNQWTYGIMRAYTIGLNVQF</sequence>
<evidence type="ECO:0000256" key="3">
    <source>
        <dbReference type="ARBA" id="ARBA00022452"/>
    </source>
</evidence>
<dbReference type="Pfam" id="PF07715">
    <property type="entry name" value="Plug"/>
    <property type="match status" value="1"/>
</dbReference>
<dbReference type="Gene3D" id="2.60.40.1120">
    <property type="entry name" value="Carboxypeptidase-like, regulatory domain"/>
    <property type="match status" value="1"/>
</dbReference>
<dbReference type="NCBIfam" id="TIGR04056">
    <property type="entry name" value="OMP_RagA_SusC"/>
    <property type="match status" value="1"/>
</dbReference>
<dbReference type="SUPFAM" id="SSF49464">
    <property type="entry name" value="Carboxypeptidase regulatory domain-like"/>
    <property type="match status" value="1"/>
</dbReference>
<evidence type="ECO:0000313" key="14">
    <source>
        <dbReference type="EMBL" id="GAA4806086.1"/>
    </source>
</evidence>
<evidence type="ECO:0000259" key="13">
    <source>
        <dbReference type="SMART" id="SM00965"/>
    </source>
</evidence>
<keyword evidence="8 10" id="KW-0472">Membrane</keyword>
<evidence type="ECO:0000256" key="11">
    <source>
        <dbReference type="RuleBase" id="RU003357"/>
    </source>
</evidence>
<keyword evidence="14" id="KW-0675">Receptor</keyword>
<keyword evidence="5 10" id="KW-0812">Transmembrane</keyword>
<dbReference type="InterPro" id="IPR039426">
    <property type="entry name" value="TonB-dep_rcpt-like"/>
</dbReference>
<feature type="chain" id="PRO_5046218277" evidence="12">
    <location>
        <begin position="19"/>
        <end position="1067"/>
    </location>
</feature>
<dbReference type="RefSeq" id="WP_345234680.1">
    <property type="nucleotide sequence ID" value="NZ_BAABIQ010000044.1"/>
</dbReference>
<organism evidence="14 15">
    <name type="scientific">Olivibacter ginsenosidimutans</name>
    <dbReference type="NCBI Taxonomy" id="1176537"/>
    <lineage>
        <taxon>Bacteria</taxon>
        <taxon>Pseudomonadati</taxon>
        <taxon>Bacteroidota</taxon>
        <taxon>Sphingobacteriia</taxon>
        <taxon>Sphingobacteriales</taxon>
        <taxon>Sphingobacteriaceae</taxon>
        <taxon>Olivibacter</taxon>
    </lineage>
</organism>
<dbReference type="Pfam" id="PF07660">
    <property type="entry name" value="STN"/>
    <property type="match status" value="1"/>
</dbReference>
<dbReference type="InterPro" id="IPR023996">
    <property type="entry name" value="TonB-dep_OMP_SusC/RagA"/>
</dbReference>
<evidence type="ECO:0000256" key="8">
    <source>
        <dbReference type="ARBA" id="ARBA00023136"/>
    </source>
</evidence>
<dbReference type="PROSITE" id="PS52016">
    <property type="entry name" value="TONB_DEPENDENT_REC_3"/>
    <property type="match status" value="1"/>
</dbReference>
<keyword evidence="9 10" id="KW-0998">Cell outer membrane</keyword>
<dbReference type="InterPro" id="IPR000531">
    <property type="entry name" value="Beta-barrel_TonB"/>
</dbReference>
<dbReference type="NCBIfam" id="TIGR04057">
    <property type="entry name" value="SusC_RagA_signa"/>
    <property type="match status" value="1"/>
</dbReference>
<evidence type="ECO:0000256" key="7">
    <source>
        <dbReference type="ARBA" id="ARBA00023077"/>
    </source>
</evidence>
<feature type="signal peptide" evidence="12">
    <location>
        <begin position="1"/>
        <end position="18"/>
    </location>
</feature>
<dbReference type="InterPro" id="IPR037066">
    <property type="entry name" value="Plug_dom_sf"/>
</dbReference>
<evidence type="ECO:0000256" key="1">
    <source>
        <dbReference type="ARBA" id="ARBA00004571"/>
    </source>
</evidence>
<reference evidence="15" key="1">
    <citation type="journal article" date="2019" name="Int. J. Syst. Evol. Microbiol.">
        <title>The Global Catalogue of Microorganisms (GCM) 10K type strain sequencing project: providing services to taxonomists for standard genome sequencing and annotation.</title>
        <authorList>
            <consortium name="The Broad Institute Genomics Platform"/>
            <consortium name="The Broad Institute Genome Sequencing Center for Infectious Disease"/>
            <person name="Wu L."/>
            <person name="Ma J."/>
        </authorList>
    </citation>
    <scope>NUCLEOTIDE SEQUENCE [LARGE SCALE GENOMIC DNA]</scope>
    <source>
        <strain evidence="15">JCM 18200</strain>
    </source>
</reference>
<dbReference type="Proteomes" id="UP001501411">
    <property type="component" value="Unassembled WGS sequence"/>
</dbReference>
<evidence type="ECO:0000256" key="10">
    <source>
        <dbReference type="PROSITE-ProRule" id="PRU01360"/>
    </source>
</evidence>
<feature type="domain" description="Secretin/TonB short N-terminal" evidence="13">
    <location>
        <begin position="48"/>
        <end position="98"/>
    </location>
</feature>
<keyword evidence="3 10" id="KW-1134">Transmembrane beta strand</keyword>
<dbReference type="EMBL" id="BAABIQ010000044">
    <property type="protein sequence ID" value="GAA4806086.1"/>
    <property type="molecule type" value="Genomic_DNA"/>
</dbReference>
<dbReference type="InterPro" id="IPR036942">
    <property type="entry name" value="Beta-barrel_TonB_sf"/>
</dbReference>
<comment type="subcellular location">
    <subcellularLocation>
        <location evidence="1 10">Cell outer membrane</location>
        <topology evidence="1 10">Multi-pass membrane protein</topology>
    </subcellularLocation>
</comment>
<evidence type="ECO:0000256" key="4">
    <source>
        <dbReference type="ARBA" id="ARBA00022496"/>
    </source>
</evidence>
<dbReference type="Pfam" id="PF13715">
    <property type="entry name" value="CarbopepD_reg_2"/>
    <property type="match status" value="1"/>
</dbReference>
<dbReference type="InterPro" id="IPR012910">
    <property type="entry name" value="Plug_dom"/>
</dbReference>
<evidence type="ECO:0000256" key="12">
    <source>
        <dbReference type="SAM" id="SignalP"/>
    </source>
</evidence>
<dbReference type="InterPro" id="IPR008969">
    <property type="entry name" value="CarboxyPept-like_regulatory"/>
</dbReference>
<protein>
    <submittedName>
        <fullName evidence="14">TonB-dependent receptor</fullName>
    </submittedName>
</protein>
<keyword evidence="6" id="KW-0408">Iron</keyword>